<gene>
    <name evidence="1" type="ORF">J2I47_00535</name>
</gene>
<keyword evidence="2" id="KW-1185">Reference proteome</keyword>
<accession>A0A939K448</accession>
<protein>
    <submittedName>
        <fullName evidence="1">Uncharacterized protein</fullName>
    </submittedName>
</protein>
<name>A0A939K448_9BACT</name>
<evidence type="ECO:0000313" key="2">
    <source>
        <dbReference type="Proteomes" id="UP000664034"/>
    </source>
</evidence>
<dbReference type="AlphaFoldDB" id="A0A939K448"/>
<dbReference type="Proteomes" id="UP000664034">
    <property type="component" value="Unassembled WGS sequence"/>
</dbReference>
<proteinExistence type="predicted"/>
<comment type="caution">
    <text evidence="1">The sequence shown here is derived from an EMBL/GenBank/DDBJ whole genome shotgun (WGS) entry which is preliminary data.</text>
</comment>
<dbReference type="EMBL" id="JAFMYV010000001">
    <property type="protein sequence ID" value="MBO0935020.1"/>
    <property type="molecule type" value="Genomic_DNA"/>
</dbReference>
<sequence>MDFSQKDTSDVYKGINSDVPDLSPVKHSRIGWEELFRKVEEQGYTPNKDLLENLPNNFDAKGWTW</sequence>
<organism evidence="1 2">
    <name type="scientific">Fibrella rubiginis</name>
    <dbReference type="NCBI Taxonomy" id="2817060"/>
    <lineage>
        <taxon>Bacteria</taxon>
        <taxon>Pseudomonadati</taxon>
        <taxon>Bacteroidota</taxon>
        <taxon>Cytophagia</taxon>
        <taxon>Cytophagales</taxon>
        <taxon>Spirosomataceae</taxon>
        <taxon>Fibrella</taxon>
    </lineage>
</organism>
<evidence type="ECO:0000313" key="1">
    <source>
        <dbReference type="EMBL" id="MBO0935020.1"/>
    </source>
</evidence>
<reference evidence="1" key="1">
    <citation type="submission" date="2021-03" db="EMBL/GenBank/DDBJ databases">
        <title>Fibrella sp. HMF5335 genome sequencing and assembly.</title>
        <authorList>
            <person name="Kang H."/>
            <person name="Kim H."/>
            <person name="Bae S."/>
            <person name="Joh K."/>
        </authorList>
    </citation>
    <scope>NUCLEOTIDE SEQUENCE</scope>
    <source>
        <strain evidence="1">HMF5335</strain>
    </source>
</reference>
<dbReference type="RefSeq" id="WP_207362593.1">
    <property type="nucleotide sequence ID" value="NZ_JAFMYV010000001.1"/>
</dbReference>